<feature type="transmembrane region" description="Helical" evidence="1">
    <location>
        <begin position="38"/>
        <end position="56"/>
    </location>
</feature>
<sequence>MGKEKLIKRLRWYYPLEKLHTFFTFPLLAIYFLTQHPFVKSIWFLYGMMVCIFILYQGQKYWQLKLWRLVGKPFSQVKNLKFFKKAKRINFLLIMGMPVILVVQLLIVNWSVADFEILLWSFAANLFAILEHINYYHTQLMIDNTSDIAFIFRNKKLKTASLAKDLKENRF</sequence>
<keyword evidence="1" id="KW-0812">Transmembrane</keyword>
<dbReference type="Proteomes" id="UP000629420">
    <property type="component" value="Chromosome"/>
</dbReference>
<evidence type="ECO:0000313" key="2">
    <source>
        <dbReference type="EMBL" id="QQX76822.1"/>
    </source>
</evidence>
<protein>
    <recommendedName>
        <fullName evidence="4">General stress protein</fullName>
    </recommendedName>
</protein>
<feature type="transmembrane region" description="Helical" evidence="1">
    <location>
        <begin position="91"/>
        <end position="111"/>
    </location>
</feature>
<keyword evidence="1" id="KW-0472">Membrane</keyword>
<keyword evidence="1" id="KW-1133">Transmembrane helix</keyword>
<name>A0ABX7DSU9_9FLAO</name>
<organism evidence="2 3">
    <name type="scientific">Aequorivita iocasae</name>
    <dbReference type="NCBI Taxonomy" id="2803865"/>
    <lineage>
        <taxon>Bacteria</taxon>
        <taxon>Pseudomonadati</taxon>
        <taxon>Bacteroidota</taxon>
        <taxon>Flavobacteriia</taxon>
        <taxon>Flavobacteriales</taxon>
        <taxon>Flavobacteriaceae</taxon>
        <taxon>Aequorivita</taxon>
    </lineage>
</organism>
<evidence type="ECO:0000313" key="3">
    <source>
        <dbReference type="Proteomes" id="UP000629420"/>
    </source>
</evidence>
<evidence type="ECO:0008006" key="4">
    <source>
        <dbReference type="Google" id="ProtNLM"/>
    </source>
</evidence>
<proteinExistence type="predicted"/>
<accession>A0ABX7DSU9</accession>
<dbReference type="EMBL" id="CP068439">
    <property type="protein sequence ID" value="QQX76822.1"/>
    <property type="molecule type" value="Genomic_DNA"/>
</dbReference>
<evidence type="ECO:0000256" key="1">
    <source>
        <dbReference type="SAM" id="Phobius"/>
    </source>
</evidence>
<dbReference type="RefSeq" id="WP_202336717.1">
    <property type="nucleotide sequence ID" value="NZ_CP068439.1"/>
</dbReference>
<feature type="transmembrane region" description="Helical" evidence="1">
    <location>
        <begin position="12"/>
        <end position="32"/>
    </location>
</feature>
<keyword evidence="3" id="KW-1185">Reference proteome</keyword>
<feature type="transmembrane region" description="Helical" evidence="1">
    <location>
        <begin position="117"/>
        <end position="136"/>
    </location>
</feature>
<reference evidence="2 3" key="1">
    <citation type="submission" date="2021-01" db="EMBL/GenBank/DDBJ databases">
        <title>Aequorivita sp. strain KX20305, a bacterium isolated from the sediment collected at a cold seep field in South China Sea.</title>
        <authorList>
            <person name="Zhang H."/>
            <person name="Li C."/>
        </authorList>
    </citation>
    <scope>NUCLEOTIDE SEQUENCE [LARGE SCALE GENOMIC DNA]</scope>
    <source>
        <strain evidence="2 3">KX20305</strain>
    </source>
</reference>
<gene>
    <name evidence="2" type="ORF">JK629_00675</name>
</gene>